<keyword evidence="2" id="KW-1185">Reference proteome</keyword>
<dbReference type="EMBL" id="BJYZ01000080">
    <property type="protein sequence ID" value="GEO43391.1"/>
    <property type="molecule type" value="Genomic_DNA"/>
</dbReference>
<evidence type="ECO:0000313" key="2">
    <source>
        <dbReference type="Proteomes" id="UP000321523"/>
    </source>
</evidence>
<name>A0A512E3R7_9PROT</name>
<comment type="caution">
    <text evidence="1">The sequence shown here is derived from an EMBL/GenBank/DDBJ whole genome shotgun (WGS) entry which is preliminary data.</text>
</comment>
<accession>A0A512E3R7</accession>
<dbReference type="Proteomes" id="UP000321523">
    <property type="component" value="Unassembled WGS sequence"/>
</dbReference>
<gene>
    <name evidence="1" type="ORF">SAE02_75390</name>
</gene>
<proteinExistence type="predicted"/>
<protein>
    <submittedName>
        <fullName evidence="1">Uncharacterized protein</fullName>
    </submittedName>
</protein>
<organism evidence="1 2">
    <name type="scientific">Skermanella aerolata</name>
    <dbReference type="NCBI Taxonomy" id="393310"/>
    <lineage>
        <taxon>Bacteria</taxon>
        <taxon>Pseudomonadati</taxon>
        <taxon>Pseudomonadota</taxon>
        <taxon>Alphaproteobacteria</taxon>
        <taxon>Rhodospirillales</taxon>
        <taxon>Azospirillaceae</taxon>
        <taxon>Skermanella</taxon>
    </lineage>
</organism>
<reference evidence="1 2" key="1">
    <citation type="submission" date="2019-07" db="EMBL/GenBank/DDBJ databases">
        <title>Whole genome shotgun sequence of Skermanella aerolata NBRC 106429.</title>
        <authorList>
            <person name="Hosoyama A."/>
            <person name="Uohara A."/>
            <person name="Ohji S."/>
            <person name="Ichikawa N."/>
        </authorList>
    </citation>
    <scope>NUCLEOTIDE SEQUENCE [LARGE SCALE GENOMIC DNA]</scope>
    <source>
        <strain evidence="1 2">NBRC 106429</strain>
    </source>
</reference>
<sequence length="53" mass="5431">MEQVGSWLAVFPSCGDADGKFIDAGILMVPEQDLDQALLGHGAAADLVKASGD</sequence>
<evidence type="ECO:0000313" key="1">
    <source>
        <dbReference type="EMBL" id="GEO43391.1"/>
    </source>
</evidence>
<dbReference type="AlphaFoldDB" id="A0A512E3R7"/>